<dbReference type="EMBL" id="JAFNEN010001510">
    <property type="protein sequence ID" value="KAG8173755.1"/>
    <property type="molecule type" value="Genomic_DNA"/>
</dbReference>
<sequence length="266" mass="30157">MSDRTKICRSIKEAKRVCWAQELIAKPSQGAAIEVSSRHKASSHFLRSGDFTTFADWRFVHKARLNGNTTWNESISQCHRCNAPLESTLHVLSLCKPNMGRRTARHNAIVERIHHAKRRDWQVYSKNQVLGNDRLRPDLVLTKGSQEALILDITVPYENRYQAFENARNEKSRKYAAIASLLAKDFKKVSVAAIIVGALGSWDPANDAVLRRFTNKRYVSKLRKLCVSDAINHFRPHESRLRERAAILANAAADEIPDFADDSPAN</sequence>
<comment type="caution">
    <text evidence="1">The sequence shown here is derived from an EMBL/GenBank/DDBJ whole genome shotgun (WGS) entry which is preliminary data.</text>
</comment>
<evidence type="ECO:0000313" key="2">
    <source>
        <dbReference type="Proteomes" id="UP000827092"/>
    </source>
</evidence>
<evidence type="ECO:0008006" key="3">
    <source>
        <dbReference type="Google" id="ProtNLM"/>
    </source>
</evidence>
<proteinExistence type="predicted"/>
<organism evidence="1 2">
    <name type="scientific">Oedothorax gibbosus</name>
    <dbReference type="NCBI Taxonomy" id="931172"/>
    <lineage>
        <taxon>Eukaryota</taxon>
        <taxon>Metazoa</taxon>
        <taxon>Ecdysozoa</taxon>
        <taxon>Arthropoda</taxon>
        <taxon>Chelicerata</taxon>
        <taxon>Arachnida</taxon>
        <taxon>Araneae</taxon>
        <taxon>Araneomorphae</taxon>
        <taxon>Entelegynae</taxon>
        <taxon>Araneoidea</taxon>
        <taxon>Linyphiidae</taxon>
        <taxon>Erigoninae</taxon>
        <taxon>Oedothorax</taxon>
    </lineage>
</organism>
<keyword evidence="2" id="KW-1185">Reference proteome</keyword>
<evidence type="ECO:0000313" key="1">
    <source>
        <dbReference type="EMBL" id="KAG8173755.1"/>
    </source>
</evidence>
<reference evidence="1 2" key="1">
    <citation type="journal article" date="2022" name="Nat. Ecol. Evol.">
        <title>A masculinizing supergene underlies an exaggerated male reproductive morph in a spider.</title>
        <authorList>
            <person name="Hendrickx F."/>
            <person name="De Corte Z."/>
            <person name="Sonet G."/>
            <person name="Van Belleghem S.M."/>
            <person name="Kostlbacher S."/>
            <person name="Vangestel C."/>
        </authorList>
    </citation>
    <scope>NUCLEOTIDE SEQUENCE [LARGE SCALE GENOMIC DNA]</scope>
    <source>
        <strain evidence="1">W744_W776</strain>
    </source>
</reference>
<dbReference type="AlphaFoldDB" id="A0AAV6TPI9"/>
<accession>A0AAV6TPI9</accession>
<protein>
    <recommendedName>
        <fullName evidence="3">Reverse transcriptase</fullName>
    </recommendedName>
</protein>
<gene>
    <name evidence="1" type="ORF">JTE90_023245</name>
</gene>
<name>A0AAV6TPI9_9ARAC</name>
<dbReference type="Proteomes" id="UP000827092">
    <property type="component" value="Unassembled WGS sequence"/>
</dbReference>